<keyword evidence="5" id="KW-0472">Membrane</keyword>
<keyword evidence="3" id="KW-0309">Germination</keyword>
<reference evidence="11" key="1">
    <citation type="submission" date="2020-07" db="EMBL/GenBank/DDBJ databases">
        <title>Koleobacter methoxysyntrophicus gen. nov., sp. nov., a novel anaerobic bacterium isolated from deep subsurface oil field and proposal of Koleobacterales ord. nov. in the phylum Firmicutes.</title>
        <authorList>
            <person name="Sakamoto S."/>
            <person name="Tamaki H."/>
        </authorList>
    </citation>
    <scope>NUCLEOTIDE SEQUENCE</scope>
    <source>
        <strain evidence="11">NRmbB1</strain>
    </source>
</reference>
<evidence type="ECO:0000259" key="9">
    <source>
        <dbReference type="Pfam" id="PF05504"/>
    </source>
</evidence>
<dbReference type="PROSITE" id="PS51257">
    <property type="entry name" value="PROKAR_LIPOPROTEIN"/>
    <property type="match status" value="1"/>
</dbReference>
<keyword evidence="7" id="KW-0449">Lipoprotein</keyword>
<keyword evidence="4 8" id="KW-0732">Signal</keyword>
<sequence>MKGRIINLLLVFALSFSASGCWSRREINDLAIIMAAAVDKAEEEGKVRLAVQIVKPEMIGKKKGDSNSGSTEEAFWVAASTGNTVYDAERMLTAHVPRSLFWSHCRAVIIGEDLAREGVAQILDFFDRRHDMRRRMWFLIAKGEARDTLEVHRYIEKTSGNALHMLLQHAYDHSKGYYISDINQFLKRLSSKGTHPAAARVETVHGGGGGEKEKETELKLTGTAVFKADRLIGWLDETETRGLLWVMGKAERGVIPVPCPAHDKQDDKVSLMTMRAKSKIVPVICDDKVAITVEIEVEGDIGAQDCQENLATPDKIASLNKRYAEAVRKEVLKALNKAKDEYKVDIFGFGEAVMRKYPRVWEKLEKKWNDEVFPTIEVNIKVKANVRRTGISSEPTTKR</sequence>
<gene>
    <name evidence="11" type="primary">gerBC_1</name>
    <name evidence="11" type="ORF">H0A61_00290</name>
</gene>
<evidence type="ECO:0000256" key="3">
    <source>
        <dbReference type="ARBA" id="ARBA00022544"/>
    </source>
</evidence>
<dbReference type="RefSeq" id="WP_206708211.1">
    <property type="nucleotide sequence ID" value="NZ_CP059066.1"/>
</dbReference>
<dbReference type="Gene3D" id="3.30.300.210">
    <property type="entry name" value="Nutrient germinant receptor protein C, domain 3"/>
    <property type="match status" value="1"/>
</dbReference>
<dbReference type="GO" id="GO:0009847">
    <property type="term" value="P:spore germination"/>
    <property type="evidence" value="ECO:0007669"/>
    <property type="project" value="InterPro"/>
</dbReference>
<proteinExistence type="inferred from homology"/>
<dbReference type="InterPro" id="IPR057336">
    <property type="entry name" value="GerAC_N"/>
</dbReference>
<dbReference type="Pfam" id="PF05504">
    <property type="entry name" value="Spore_GerAC"/>
    <property type="match status" value="1"/>
</dbReference>
<evidence type="ECO:0000256" key="7">
    <source>
        <dbReference type="ARBA" id="ARBA00023288"/>
    </source>
</evidence>
<evidence type="ECO:0000256" key="2">
    <source>
        <dbReference type="ARBA" id="ARBA00007886"/>
    </source>
</evidence>
<evidence type="ECO:0000313" key="11">
    <source>
        <dbReference type="EMBL" id="QSQ07971.1"/>
    </source>
</evidence>
<evidence type="ECO:0000256" key="8">
    <source>
        <dbReference type="SAM" id="SignalP"/>
    </source>
</evidence>
<keyword evidence="6" id="KW-0564">Palmitate</keyword>
<dbReference type="Gene3D" id="6.20.190.10">
    <property type="entry name" value="Nutrient germinant receptor protein C, domain 1"/>
    <property type="match status" value="1"/>
</dbReference>
<feature type="domain" description="Spore germination GerAC-like C-terminal" evidence="9">
    <location>
        <begin position="221"/>
        <end position="390"/>
    </location>
</feature>
<dbReference type="GO" id="GO:0016020">
    <property type="term" value="C:membrane"/>
    <property type="evidence" value="ECO:0007669"/>
    <property type="project" value="UniProtKB-SubCell"/>
</dbReference>
<evidence type="ECO:0000256" key="6">
    <source>
        <dbReference type="ARBA" id="ARBA00023139"/>
    </source>
</evidence>
<evidence type="ECO:0000256" key="1">
    <source>
        <dbReference type="ARBA" id="ARBA00004635"/>
    </source>
</evidence>
<name>A0A8A0RHL8_9FIRM</name>
<dbReference type="AlphaFoldDB" id="A0A8A0RHL8"/>
<dbReference type="PANTHER" id="PTHR35789">
    <property type="entry name" value="SPORE GERMINATION PROTEIN B3"/>
    <property type="match status" value="1"/>
</dbReference>
<dbReference type="Proteomes" id="UP000662904">
    <property type="component" value="Chromosome"/>
</dbReference>
<dbReference type="NCBIfam" id="TIGR02887">
    <property type="entry name" value="spore_ger_x_C"/>
    <property type="match status" value="1"/>
</dbReference>
<keyword evidence="12" id="KW-1185">Reference proteome</keyword>
<dbReference type="PANTHER" id="PTHR35789:SF1">
    <property type="entry name" value="SPORE GERMINATION PROTEIN B3"/>
    <property type="match status" value="1"/>
</dbReference>
<evidence type="ECO:0000259" key="10">
    <source>
        <dbReference type="Pfam" id="PF25198"/>
    </source>
</evidence>
<feature type="signal peptide" evidence="8">
    <location>
        <begin position="1"/>
        <end position="20"/>
    </location>
</feature>
<comment type="subcellular location">
    <subcellularLocation>
        <location evidence="1">Membrane</location>
        <topology evidence="1">Lipid-anchor</topology>
    </subcellularLocation>
</comment>
<dbReference type="KEGG" id="kme:H0A61_00290"/>
<feature type="chain" id="PRO_5038831896" evidence="8">
    <location>
        <begin position="21"/>
        <end position="399"/>
    </location>
</feature>
<dbReference type="InterPro" id="IPR008844">
    <property type="entry name" value="Spore_GerAC-like"/>
</dbReference>
<evidence type="ECO:0000256" key="4">
    <source>
        <dbReference type="ARBA" id="ARBA00022729"/>
    </source>
</evidence>
<protein>
    <submittedName>
        <fullName evidence="11">Spore germination protein B3</fullName>
    </submittedName>
</protein>
<accession>A0A8A0RHL8</accession>
<comment type="similarity">
    <text evidence="2">Belongs to the GerABKC lipoprotein family.</text>
</comment>
<evidence type="ECO:0000256" key="5">
    <source>
        <dbReference type="ARBA" id="ARBA00023136"/>
    </source>
</evidence>
<dbReference type="EMBL" id="CP059066">
    <property type="protein sequence ID" value="QSQ07971.1"/>
    <property type="molecule type" value="Genomic_DNA"/>
</dbReference>
<dbReference type="Pfam" id="PF25198">
    <property type="entry name" value="Spore_GerAC_N"/>
    <property type="match status" value="1"/>
</dbReference>
<feature type="domain" description="Spore germination protein N-terminal" evidence="10">
    <location>
        <begin position="24"/>
        <end position="202"/>
    </location>
</feature>
<dbReference type="InterPro" id="IPR046953">
    <property type="entry name" value="Spore_GerAC-like_C"/>
</dbReference>
<dbReference type="InterPro" id="IPR038501">
    <property type="entry name" value="Spore_GerAC_C_sf"/>
</dbReference>
<evidence type="ECO:0000313" key="12">
    <source>
        <dbReference type="Proteomes" id="UP000662904"/>
    </source>
</evidence>
<organism evidence="11 12">
    <name type="scientific">Koleobacter methoxysyntrophicus</name>
    <dbReference type="NCBI Taxonomy" id="2751313"/>
    <lineage>
        <taxon>Bacteria</taxon>
        <taxon>Bacillati</taxon>
        <taxon>Bacillota</taxon>
        <taxon>Clostridia</taxon>
        <taxon>Koleobacterales</taxon>
        <taxon>Koleobacteraceae</taxon>
        <taxon>Koleobacter</taxon>
    </lineage>
</organism>